<proteinExistence type="predicted"/>
<accession>A0A0F7VI36</accession>
<dbReference type="AlphaFoldDB" id="A0A0F7VI36"/>
<dbReference type="PANTHER" id="PTHR38123:SF3">
    <property type="entry name" value="ANTIGENIC CELL WALL GALACTOMANNOPROTEIN"/>
    <property type="match status" value="1"/>
</dbReference>
<protein>
    <submittedName>
        <fullName evidence="2">Uncharacterized protein</fullName>
    </submittedName>
</protein>
<dbReference type="Proteomes" id="UP000042958">
    <property type="component" value="Unassembled WGS sequence"/>
</dbReference>
<evidence type="ECO:0000256" key="1">
    <source>
        <dbReference type="SAM" id="SignalP"/>
    </source>
</evidence>
<feature type="signal peptide" evidence="1">
    <location>
        <begin position="1"/>
        <end position="19"/>
    </location>
</feature>
<gene>
    <name evidence="2" type="ORF">PMG11_05378</name>
</gene>
<keyword evidence="1" id="KW-0732">Signal</keyword>
<reference evidence="3" key="1">
    <citation type="journal article" date="2015" name="Genome Announc.">
        <title>Draft genome sequence of the fungus Penicillium brasilianum MG11.</title>
        <authorList>
            <person name="Horn F."/>
            <person name="Linde J."/>
            <person name="Mattern D.J."/>
            <person name="Walther G."/>
            <person name="Guthke R."/>
            <person name="Brakhage A.A."/>
            <person name="Valiante V."/>
        </authorList>
    </citation>
    <scope>NUCLEOTIDE SEQUENCE [LARGE SCALE GENOMIC DNA]</scope>
    <source>
        <strain evidence="3">MG11</strain>
    </source>
</reference>
<dbReference type="Pfam" id="PF12296">
    <property type="entry name" value="HsbA"/>
    <property type="match status" value="1"/>
</dbReference>
<sequence>MRFLRTLVTLASLVMVTPAVSTSQKDSVLSSIDAVSQAVQANQDAISRYQGGSLAAIPVGRKNYDCWYALREAHSKLTDTKFTPKEADEVVKHFTSLNQDSITLLDEYREKAPALNKAGVSFLVPIMMEALFREADDYSAALQALMPGESAAPMKQITVDHKAAWDEAFAAYDPTRNTEPVQQWKTLMSVFSPALTYLI</sequence>
<dbReference type="EMBL" id="CDHK01000004">
    <property type="protein sequence ID" value="CEO60915.1"/>
    <property type="molecule type" value="Genomic_DNA"/>
</dbReference>
<evidence type="ECO:0000313" key="3">
    <source>
        <dbReference type="Proteomes" id="UP000042958"/>
    </source>
</evidence>
<dbReference type="GO" id="GO:0005576">
    <property type="term" value="C:extracellular region"/>
    <property type="evidence" value="ECO:0007669"/>
    <property type="project" value="TreeGrafter"/>
</dbReference>
<feature type="chain" id="PRO_5002524162" evidence="1">
    <location>
        <begin position="20"/>
        <end position="199"/>
    </location>
</feature>
<evidence type="ECO:0000313" key="2">
    <source>
        <dbReference type="EMBL" id="CEO60915.1"/>
    </source>
</evidence>
<dbReference type="PANTHER" id="PTHR38123">
    <property type="entry name" value="CELL WALL SERINE-THREONINE-RICH GALACTOMANNOPROTEIN MP1 (AFU_ORTHOLOGUE AFUA_4G03240)"/>
    <property type="match status" value="1"/>
</dbReference>
<organism evidence="2 3">
    <name type="scientific">Penicillium brasilianum</name>
    <dbReference type="NCBI Taxonomy" id="104259"/>
    <lineage>
        <taxon>Eukaryota</taxon>
        <taxon>Fungi</taxon>
        <taxon>Dikarya</taxon>
        <taxon>Ascomycota</taxon>
        <taxon>Pezizomycotina</taxon>
        <taxon>Eurotiomycetes</taxon>
        <taxon>Eurotiomycetidae</taxon>
        <taxon>Eurotiales</taxon>
        <taxon>Aspergillaceae</taxon>
        <taxon>Penicillium</taxon>
    </lineage>
</organism>
<dbReference type="InterPro" id="IPR021054">
    <property type="entry name" value="Cell_wall_mannoprotein_1"/>
</dbReference>
<name>A0A0F7VI36_PENBI</name>
<dbReference type="OrthoDB" id="4327660at2759"/>
<keyword evidence="3" id="KW-1185">Reference proteome</keyword>
<dbReference type="Gene3D" id="1.20.1280.140">
    <property type="match status" value="1"/>
</dbReference>